<gene>
    <name evidence="2" type="ORF">ABB55_08745</name>
</gene>
<feature type="signal peptide" evidence="1">
    <location>
        <begin position="1"/>
        <end position="25"/>
    </location>
</feature>
<proteinExistence type="predicted"/>
<dbReference type="Proteomes" id="UP000048984">
    <property type="component" value="Unassembled WGS sequence"/>
</dbReference>
<keyword evidence="1" id="KW-0732">Signal</keyword>
<evidence type="ECO:0000313" key="2">
    <source>
        <dbReference type="EMBL" id="KPL52307.1"/>
    </source>
</evidence>
<reference evidence="2 3" key="1">
    <citation type="submission" date="2015-09" db="EMBL/GenBank/DDBJ databases">
        <authorList>
            <person name="Jackson K.R."/>
            <person name="Lunt B.L."/>
            <person name="Fisher J.N.B."/>
            <person name="Gardner A.V."/>
            <person name="Bailey M.E."/>
            <person name="Deus L.M."/>
            <person name="Earl A.S."/>
            <person name="Gibby P.D."/>
            <person name="Hartmann K.A."/>
            <person name="Liu J.E."/>
            <person name="Manci A.M."/>
            <person name="Nielsen D.A."/>
            <person name="Solomon M.B."/>
            <person name="Breakwell D.P."/>
            <person name="Burnett S.H."/>
            <person name="Grose J.H."/>
        </authorList>
    </citation>
    <scope>NUCLEOTIDE SEQUENCE [LARGE SCALE GENOMIC DNA]</scope>
    <source>
        <strain evidence="2 3">16</strain>
    </source>
</reference>
<dbReference type="EMBL" id="LJYW01000001">
    <property type="protein sequence ID" value="KPL52307.1"/>
    <property type="molecule type" value="Genomic_DNA"/>
</dbReference>
<feature type="chain" id="PRO_5006131964" description="Dienelactone hydrolase domain-containing protein" evidence="1">
    <location>
        <begin position="26"/>
        <end position="350"/>
    </location>
</feature>
<dbReference type="RefSeq" id="WP_054358470.1">
    <property type="nucleotide sequence ID" value="NZ_LJYW01000001.1"/>
</dbReference>
<evidence type="ECO:0000256" key="1">
    <source>
        <dbReference type="SAM" id="SignalP"/>
    </source>
</evidence>
<organism evidence="2 3">
    <name type="scientific">Prosthecodimorpha hirschii</name>
    <dbReference type="NCBI Taxonomy" id="665126"/>
    <lineage>
        <taxon>Bacteria</taxon>
        <taxon>Pseudomonadati</taxon>
        <taxon>Pseudomonadota</taxon>
        <taxon>Alphaproteobacteria</taxon>
        <taxon>Hyphomicrobiales</taxon>
        <taxon>Ancalomicrobiaceae</taxon>
        <taxon>Prosthecodimorpha</taxon>
    </lineage>
</organism>
<sequence>MFVRSFVLSCSFLTSLIIVGTGVRAAEVRHAAPEPAETLTIPDVVPAMPDKVSFQSKLSADSYNLIDGYLWKPVGASAQAKVPLVIVAHGHTGMFYCGSNPAYAVAVSGACNVTIQSQYTSLARELTAAGIGMMLVNSFTPARNDRILQLHVNQTGWEIYPLGLNEDKTKRDPLVSDHASRPYDLAGAAAAVGTVVPWANGSKLVALGYSHGGSAAMALALSNHPVNTSPLNGGRQFLRIFATYPGCALGGTNTYYKASAAVTPLSIGTGSADTSVPPGTMPGTPSDKGACRERYEAAKTAAVAGSGLFRIDWWNYTGATHSWETAQGPENEAARAHWRAKVIAYAVSLK</sequence>
<accession>A0A0P6VZY0</accession>
<keyword evidence="3" id="KW-1185">Reference proteome</keyword>
<dbReference type="STRING" id="665126.ABB55_08745"/>
<dbReference type="InterPro" id="IPR029058">
    <property type="entry name" value="AB_hydrolase_fold"/>
</dbReference>
<name>A0A0P6VZY0_9HYPH</name>
<evidence type="ECO:0008006" key="4">
    <source>
        <dbReference type="Google" id="ProtNLM"/>
    </source>
</evidence>
<evidence type="ECO:0000313" key="3">
    <source>
        <dbReference type="Proteomes" id="UP000048984"/>
    </source>
</evidence>
<dbReference type="AlphaFoldDB" id="A0A0P6VZY0"/>
<comment type="caution">
    <text evidence="2">The sequence shown here is derived from an EMBL/GenBank/DDBJ whole genome shotgun (WGS) entry which is preliminary data.</text>
</comment>
<protein>
    <recommendedName>
        <fullName evidence="4">Dienelactone hydrolase domain-containing protein</fullName>
    </recommendedName>
</protein>
<reference evidence="2 3" key="2">
    <citation type="submission" date="2015-10" db="EMBL/GenBank/DDBJ databases">
        <title>Draft Genome Sequence of Prosthecomicrobium hirschii ATCC 27832.</title>
        <authorList>
            <person name="Daniel J."/>
            <person name="Givan S.A."/>
            <person name="Brun Y.V."/>
            <person name="Brown P.J."/>
        </authorList>
    </citation>
    <scope>NUCLEOTIDE SEQUENCE [LARGE SCALE GENOMIC DNA]</scope>
    <source>
        <strain evidence="2 3">16</strain>
    </source>
</reference>
<dbReference type="Gene3D" id="3.40.50.1820">
    <property type="entry name" value="alpha/beta hydrolase"/>
    <property type="match status" value="1"/>
</dbReference>
<dbReference type="SUPFAM" id="SSF53474">
    <property type="entry name" value="alpha/beta-Hydrolases"/>
    <property type="match status" value="1"/>
</dbReference>